<evidence type="ECO:0000256" key="2">
    <source>
        <dbReference type="ARBA" id="ARBA00006676"/>
    </source>
</evidence>
<comment type="caution">
    <text evidence="7">The sequence shown here is derived from an EMBL/GenBank/DDBJ whole genome shotgun (WGS) entry which is preliminary data.</text>
</comment>
<dbReference type="InterPro" id="IPR006330">
    <property type="entry name" value="Ado/ade_deaminase"/>
</dbReference>
<dbReference type="InterPro" id="IPR032466">
    <property type="entry name" value="Metal_Hydrolase"/>
</dbReference>
<dbReference type="CDD" id="cd01320">
    <property type="entry name" value="ADA"/>
    <property type="match status" value="1"/>
</dbReference>
<dbReference type="InterPro" id="IPR001365">
    <property type="entry name" value="A_deaminase_dom"/>
</dbReference>
<dbReference type="PANTHER" id="PTHR43114:SF6">
    <property type="entry name" value="ADENINE DEAMINASE"/>
    <property type="match status" value="1"/>
</dbReference>
<dbReference type="PANTHER" id="PTHR43114">
    <property type="entry name" value="ADENINE DEAMINASE"/>
    <property type="match status" value="1"/>
</dbReference>
<dbReference type="EMBL" id="JAOWKY010000001">
    <property type="protein sequence ID" value="MCV2868265.1"/>
    <property type="molecule type" value="Genomic_DNA"/>
</dbReference>
<name>A0ABT2ZAU0_9RHOB</name>
<sequence length="329" mass="36415">MTNTLPKIELHLHLEGAAPPAFIRGLAAEKKMDISGIFNAQGHYSYTDFWHFLKVYEAATETLKTPRDYHRLTRAVLEESAASGVIYCETFLSPDFCGGRDLGAWREYLHAIREAADEAERQDGIVLRGIVTPIRHFGPEKAKQTAICAAETAGDWIVGFGLAGDEKLGKPKDFAWSFDAAREAGLRLTCHAGEWGGPDSVRDAVRDLQVERIGHGVRAIEDPALVEELAERGTVLEVCPGSNIALGLYPDWRRHPVGQLYDRGVKITISTDDPPFFHTTMTREYDRLADAFDWDAGVFAAIARTSAEAAFCDTIMKDKILKKLETAHA</sequence>
<evidence type="ECO:0000256" key="3">
    <source>
        <dbReference type="ARBA" id="ARBA00022723"/>
    </source>
</evidence>
<reference evidence="7 8" key="1">
    <citation type="submission" date="2022-10" db="EMBL/GenBank/DDBJ databases">
        <title>Defluviimonas sp. nov., isolated from ocean surface water.</title>
        <authorList>
            <person name="He W."/>
            <person name="Wang L."/>
            <person name="Zhang D.-F."/>
        </authorList>
    </citation>
    <scope>NUCLEOTIDE SEQUENCE [LARGE SCALE GENOMIC DNA]</scope>
    <source>
        <strain evidence="7 8">WL0002</strain>
    </source>
</reference>
<gene>
    <name evidence="7" type="ORF">OEW28_06445</name>
</gene>
<keyword evidence="5" id="KW-0862">Zinc</keyword>
<dbReference type="NCBIfam" id="NF006848">
    <property type="entry name" value="PRK09358.1-3"/>
    <property type="match status" value="1"/>
</dbReference>
<organism evidence="7 8">
    <name type="scientific">Albidovulum marisflavi</name>
    <dbReference type="NCBI Taxonomy" id="2984159"/>
    <lineage>
        <taxon>Bacteria</taxon>
        <taxon>Pseudomonadati</taxon>
        <taxon>Pseudomonadota</taxon>
        <taxon>Alphaproteobacteria</taxon>
        <taxon>Rhodobacterales</taxon>
        <taxon>Paracoccaceae</taxon>
        <taxon>Albidovulum</taxon>
    </lineage>
</organism>
<dbReference type="Pfam" id="PF00962">
    <property type="entry name" value="A_deaminase"/>
    <property type="match status" value="1"/>
</dbReference>
<keyword evidence="4 7" id="KW-0378">Hydrolase</keyword>
<comment type="cofactor">
    <cofactor evidence="1">
        <name>Zn(2+)</name>
        <dbReference type="ChEBI" id="CHEBI:29105"/>
    </cofactor>
</comment>
<dbReference type="RefSeq" id="WP_263733882.1">
    <property type="nucleotide sequence ID" value="NZ_JAOWKY010000001.1"/>
</dbReference>
<evidence type="ECO:0000256" key="5">
    <source>
        <dbReference type="ARBA" id="ARBA00022833"/>
    </source>
</evidence>
<proteinExistence type="inferred from homology"/>
<dbReference type="EC" id="3.5.4.4" evidence="7"/>
<feature type="domain" description="Adenosine deaminase" evidence="6">
    <location>
        <begin position="6"/>
        <end position="326"/>
    </location>
</feature>
<dbReference type="GO" id="GO:0016787">
    <property type="term" value="F:hydrolase activity"/>
    <property type="evidence" value="ECO:0007669"/>
    <property type="project" value="UniProtKB-KW"/>
</dbReference>
<evidence type="ECO:0000256" key="1">
    <source>
        <dbReference type="ARBA" id="ARBA00001947"/>
    </source>
</evidence>
<dbReference type="SUPFAM" id="SSF51556">
    <property type="entry name" value="Metallo-dependent hydrolases"/>
    <property type="match status" value="1"/>
</dbReference>
<dbReference type="Gene3D" id="3.20.20.140">
    <property type="entry name" value="Metal-dependent hydrolases"/>
    <property type="match status" value="1"/>
</dbReference>
<protein>
    <submittedName>
        <fullName evidence="7">Adenosine deaminase</fullName>
        <ecNumber evidence="7">3.5.4.4</ecNumber>
    </submittedName>
</protein>
<keyword evidence="3" id="KW-0479">Metal-binding</keyword>
<evidence type="ECO:0000259" key="6">
    <source>
        <dbReference type="Pfam" id="PF00962"/>
    </source>
</evidence>
<dbReference type="NCBIfam" id="TIGR01430">
    <property type="entry name" value="aden_deam"/>
    <property type="match status" value="1"/>
</dbReference>
<dbReference type="Proteomes" id="UP001652542">
    <property type="component" value="Unassembled WGS sequence"/>
</dbReference>
<evidence type="ECO:0000256" key="4">
    <source>
        <dbReference type="ARBA" id="ARBA00022801"/>
    </source>
</evidence>
<comment type="similarity">
    <text evidence="2">Belongs to the metallo-dependent hydrolases superfamily. Adenosine and AMP deaminases family.</text>
</comment>
<accession>A0ABT2ZAU0</accession>
<evidence type="ECO:0000313" key="7">
    <source>
        <dbReference type="EMBL" id="MCV2868265.1"/>
    </source>
</evidence>
<keyword evidence="8" id="KW-1185">Reference proteome</keyword>
<evidence type="ECO:0000313" key="8">
    <source>
        <dbReference type="Proteomes" id="UP001652542"/>
    </source>
</evidence>